<proteinExistence type="predicted"/>
<dbReference type="AlphaFoldDB" id="A0A1S8A888"/>
<dbReference type="EMBL" id="DF977468">
    <property type="protein sequence ID" value="GAW26182.1"/>
    <property type="molecule type" value="Genomic_DNA"/>
</dbReference>
<name>A0A1S8A888_ROSNE</name>
<evidence type="ECO:0000313" key="2">
    <source>
        <dbReference type="Proteomes" id="UP000054516"/>
    </source>
</evidence>
<gene>
    <name evidence="1" type="ORF">SAMD00023353_2301230</name>
</gene>
<protein>
    <submittedName>
        <fullName evidence="1">Uncharacterized protein</fullName>
    </submittedName>
</protein>
<sequence>MWTVPRKKKRRTLLQSPSVQVLLRYRPSGTNIAINIGKASRRRTQVRVDLRSTHARPAEQEERRNISMAGSIETNGKQVVSITERKGQKTWETMDTKV</sequence>
<reference evidence="1" key="1">
    <citation type="submission" date="2016-03" db="EMBL/GenBank/DDBJ databases">
        <title>Draft genome sequence of Rosellinia necatrix.</title>
        <authorList>
            <person name="Kanematsu S."/>
        </authorList>
    </citation>
    <scope>NUCLEOTIDE SEQUENCE [LARGE SCALE GENOMIC DNA]</scope>
    <source>
        <strain evidence="1">W97</strain>
    </source>
</reference>
<organism evidence="1">
    <name type="scientific">Rosellinia necatrix</name>
    <name type="common">White root-rot fungus</name>
    <dbReference type="NCBI Taxonomy" id="77044"/>
    <lineage>
        <taxon>Eukaryota</taxon>
        <taxon>Fungi</taxon>
        <taxon>Dikarya</taxon>
        <taxon>Ascomycota</taxon>
        <taxon>Pezizomycotina</taxon>
        <taxon>Sordariomycetes</taxon>
        <taxon>Xylariomycetidae</taxon>
        <taxon>Xylariales</taxon>
        <taxon>Xylariaceae</taxon>
        <taxon>Rosellinia</taxon>
    </lineage>
</organism>
<dbReference type="Proteomes" id="UP000054516">
    <property type="component" value="Unassembled WGS sequence"/>
</dbReference>
<keyword evidence="2" id="KW-1185">Reference proteome</keyword>
<accession>A0A1S8A888</accession>
<evidence type="ECO:0000313" key="1">
    <source>
        <dbReference type="EMBL" id="GAW26182.1"/>
    </source>
</evidence>